<dbReference type="Proteomes" id="UP000689967">
    <property type="component" value="Unassembled WGS sequence"/>
</dbReference>
<comment type="caution">
    <text evidence="1">The sequence shown here is derived from an EMBL/GenBank/DDBJ whole genome shotgun (WGS) entry which is preliminary data.</text>
</comment>
<organism evidence="1 2">
    <name type="scientific">Falsiroseomonas oleicola</name>
    <dbReference type="NCBI Taxonomy" id="2801474"/>
    <lineage>
        <taxon>Bacteria</taxon>
        <taxon>Pseudomonadati</taxon>
        <taxon>Pseudomonadota</taxon>
        <taxon>Alphaproteobacteria</taxon>
        <taxon>Acetobacterales</taxon>
        <taxon>Roseomonadaceae</taxon>
        <taxon>Falsiroseomonas</taxon>
    </lineage>
</organism>
<dbReference type="PIRSF" id="PIRSF015736">
    <property type="entry name" value="MI"/>
    <property type="match status" value="1"/>
</dbReference>
<protein>
    <submittedName>
        <fullName evidence="1">Arylmalonate decarboxylase</fullName>
    </submittedName>
</protein>
<proteinExistence type="predicted"/>
<evidence type="ECO:0000313" key="2">
    <source>
        <dbReference type="Proteomes" id="UP000689967"/>
    </source>
</evidence>
<dbReference type="EMBL" id="JAERQM010000005">
    <property type="protein sequence ID" value="MBU8545574.1"/>
    <property type="molecule type" value="Genomic_DNA"/>
</dbReference>
<dbReference type="PANTHER" id="PTHR40267">
    <property type="entry name" value="BLR3294 PROTEIN"/>
    <property type="match status" value="1"/>
</dbReference>
<name>A0ABS6HA38_9PROT</name>
<accession>A0ABS6HA38</accession>
<keyword evidence="2" id="KW-1185">Reference proteome</keyword>
<dbReference type="InterPro" id="IPR026286">
    <property type="entry name" value="MaiA/AMDase"/>
</dbReference>
<sequence>MADALGWRKKIGVVVPSTNTIVQPEMDVLRPAGVTFHLARVSIKERPLTSEQAFLEHVQAMRDGLGAAIEQVMTCAPDHLVMGVALEAFWGGLAASEKLTAELEAKAGVGVSMGSFATAAALRAFGARRIAILTPHQPRGDEMVRAWFVEAGFEVVALKGLKCPSPREIAQVQPQAIRDSLRELDAPGVEALVQVGTNLVGVDVAAEGERWFGKPVLAINAVLAWHAMRATGIEDRIPGHGRLLAEH</sequence>
<dbReference type="RefSeq" id="WP_216877583.1">
    <property type="nucleotide sequence ID" value="NZ_JAERQM010000005.1"/>
</dbReference>
<dbReference type="Pfam" id="PF17645">
    <property type="entry name" value="Amdase"/>
    <property type="match status" value="1"/>
</dbReference>
<dbReference type="PANTHER" id="PTHR40267:SF1">
    <property type="entry name" value="BLR3294 PROTEIN"/>
    <property type="match status" value="1"/>
</dbReference>
<evidence type="ECO:0000313" key="1">
    <source>
        <dbReference type="EMBL" id="MBU8545574.1"/>
    </source>
</evidence>
<gene>
    <name evidence="1" type="ORF">JJQ90_17750</name>
</gene>
<reference evidence="1 2" key="1">
    <citation type="submission" date="2021-01" db="EMBL/GenBank/DDBJ databases">
        <title>Roseomonas sp. nov, a bacterium isolated from an oil production mixture in Yumen Oilfield.</title>
        <authorList>
            <person name="Wu D."/>
        </authorList>
    </citation>
    <scope>NUCLEOTIDE SEQUENCE [LARGE SCALE GENOMIC DNA]</scope>
    <source>
        <strain evidence="1 2">ROY-5-3</strain>
    </source>
</reference>